<comment type="caution">
    <text evidence="2">The sequence shown here is derived from an EMBL/GenBank/DDBJ whole genome shotgun (WGS) entry which is preliminary data.</text>
</comment>
<dbReference type="PANTHER" id="PTHR33499:SF43">
    <property type="entry name" value="TRANSPOSASE, PTTA_EN_SPM, PLANT"/>
    <property type="match status" value="1"/>
</dbReference>
<name>A0A8T0WTR4_PANVG</name>
<dbReference type="InterPro" id="IPR004252">
    <property type="entry name" value="Probable_transposase_24"/>
</dbReference>
<sequence>MKVDFSRLGGPVGDNYRSFIDEIVMFTRKRAPLIGVKSWKHVHEVVEESIASDILARWDIEDNDHSRRIIWDIAKERYKGWRSTFSATAKAYNSYHQRMLHKPKELDIVEWHYMLKYFTTAKFQAKSIQNSGIRAQQRTRHLSGSKPYAQRSYEKRPRNW</sequence>
<proteinExistence type="predicted"/>
<protein>
    <submittedName>
        <fullName evidence="2">Uncharacterized protein</fullName>
    </submittedName>
</protein>
<dbReference type="EMBL" id="CM029038">
    <property type="protein sequence ID" value="KAG2650278.1"/>
    <property type="molecule type" value="Genomic_DNA"/>
</dbReference>
<dbReference type="AlphaFoldDB" id="A0A8T0WTR4"/>
<evidence type="ECO:0000256" key="1">
    <source>
        <dbReference type="SAM" id="MobiDB-lite"/>
    </source>
</evidence>
<gene>
    <name evidence="2" type="ORF">PVAP13_1NG221638</name>
</gene>
<dbReference type="Proteomes" id="UP000823388">
    <property type="component" value="Chromosome 1N"/>
</dbReference>
<dbReference type="PANTHER" id="PTHR33499">
    <property type="entry name" value="OS12G0282400 PROTEIN-RELATED"/>
    <property type="match status" value="1"/>
</dbReference>
<accession>A0A8T0WTR4</accession>
<reference evidence="2" key="1">
    <citation type="submission" date="2020-05" db="EMBL/GenBank/DDBJ databases">
        <title>WGS assembly of Panicum virgatum.</title>
        <authorList>
            <person name="Lovell J.T."/>
            <person name="Jenkins J."/>
            <person name="Shu S."/>
            <person name="Juenger T.E."/>
            <person name="Schmutz J."/>
        </authorList>
    </citation>
    <scope>NUCLEOTIDE SEQUENCE</scope>
    <source>
        <strain evidence="2">AP13</strain>
    </source>
</reference>
<keyword evidence="3" id="KW-1185">Reference proteome</keyword>
<dbReference type="Pfam" id="PF03004">
    <property type="entry name" value="Transposase_24"/>
    <property type="match status" value="1"/>
</dbReference>
<evidence type="ECO:0000313" key="3">
    <source>
        <dbReference type="Proteomes" id="UP000823388"/>
    </source>
</evidence>
<feature type="region of interest" description="Disordered" evidence="1">
    <location>
        <begin position="134"/>
        <end position="160"/>
    </location>
</feature>
<organism evidence="2 3">
    <name type="scientific">Panicum virgatum</name>
    <name type="common">Blackwell switchgrass</name>
    <dbReference type="NCBI Taxonomy" id="38727"/>
    <lineage>
        <taxon>Eukaryota</taxon>
        <taxon>Viridiplantae</taxon>
        <taxon>Streptophyta</taxon>
        <taxon>Embryophyta</taxon>
        <taxon>Tracheophyta</taxon>
        <taxon>Spermatophyta</taxon>
        <taxon>Magnoliopsida</taxon>
        <taxon>Liliopsida</taxon>
        <taxon>Poales</taxon>
        <taxon>Poaceae</taxon>
        <taxon>PACMAD clade</taxon>
        <taxon>Panicoideae</taxon>
        <taxon>Panicodae</taxon>
        <taxon>Paniceae</taxon>
        <taxon>Panicinae</taxon>
        <taxon>Panicum</taxon>
        <taxon>Panicum sect. Hiantes</taxon>
    </lineage>
</organism>
<evidence type="ECO:0000313" key="2">
    <source>
        <dbReference type="EMBL" id="KAG2650278.1"/>
    </source>
</evidence>